<evidence type="ECO:0000259" key="3">
    <source>
        <dbReference type="PROSITE" id="PS50937"/>
    </source>
</evidence>
<dbReference type="InterPro" id="IPR047057">
    <property type="entry name" value="MerR_fam"/>
</dbReference>
<dbReference type="SMART" id="SM00422">
    <property type="entry name" value="HTH_MERR"/>
    <property type="match status" value="1"/>
</dbReference>
<evidence type="ECO:0000256" key="1">
    <source>
        <dbReference type="ARBA" id="ARBA00023125"/>
    </source>
</evidence>
<dbReference type="Proteomes" id="UP001524435">
    <property type="component" value="Unassembled WGS sequence"/>
</dbReference>
<dbReference type="PROSITE" id="PS50937">
    <property type="entry name" value="HTH_MERR_2"/>
    <property type="match status" value="1"/>
</dbReference>
<feature type="domain" description="HTH merR-type" evidence="3">
    <location>
        <begin position="1"/>
        <end position="71"/>
    </location>
</feature>
<accession>A0ABT1SKP2</accession>
<dbReference type="EMBL" id="JANGCH010000006">
    <property type="protein sequence ID" value="MCQ5121797.1"/>
    <property type="molecule type" value="Genomic_DNA"/>
</dbReference>
<name>A0ABT1SKP2_9FIRM</name>
<gene>
    <name evidence="4" type="ORF">NE663_05920</name>
</gene>
<organism evidence="4 5">
    <name type="scientific">Massilicoli timonensis</name>
    <dbReference type="NCBI Taxonomy" id="2015901"/>
    <lineage>
        <taxon>Bacteria</taxon>
        <taxon>Bacillati</taxon>
        <taxon>Bacillota</taxon>
        <taxon>Erysipelotrichia</taxon>
        <taxon>Erysipelotrichales</taxon>
        <taxon>Erysipelotrichaceae</taxon>
        <taxon>Massilicoli</taxon>
    </lineage>
</organism>
<keyword evidence="5" id="KW-1185">Reference proteome</keyword>
<feature type="coiled-coil region" evidence="2">
    <location>
        <begin position="83"/>
        <end position="110"/>
    </location>
</feature>
<proteinExistence type="predicted"/>
<evidence type="ECO:0000313" key="4">
    <source>
        <dbReference type="EMBL" id="MCQ5121797.1"/>
    </source>
</evidence>
<dbReference type="RefSeq" id="WP_178200458.1">
    <property type="nucleotide sequence ID" value="NZ_CANTYB010000075.1"/>
</dbReference>
<reference evidence="4 5" key="1">
    <citation type="submission" date="2022-06" db="EMBL/GenBank/DDBJ databases">
        <title>Isolation of gut microbiota from human fecal samples.</title>
        <authorList>
            <person name="Pamer E.G."/>
            <person name="Barat B."/>
            <person name="Waligurski E."/>
            <person name="Medina S."/>
            <person name="Paddock L."/>
            <person name="Mostad J."/>
        </authorList>
    </citation>
    <scope>NUCLEOTIDE SEQUENCE [LARGE SCALE GENOMIC DNA]</scope>
    <source>
        <strain evidence="4 5">DFI.6.1</strain>
    </source>
</reference>
<evidence type="ECO:0000256" key="2">
    <source>
        <dbReference type="SAM" id="Coils"/>
    </source>
</evidence>
<dbReference type="Pfam" id="PF13411">
    <property type="entry name" value="MerR_1"/>
    <property type="match status" value="1"/>
</dbReference>
<evidence type="ECO:0000313" key="5">
    <source>
        <dbReference type="Proteomes" id="UP001524435"/>
    </source>
</evidence>
<dbReference type="PANTHER" id="PTHR30204:SF82">
    <property type="entry name" value="TRANSCRIPTIONAL REGULATOR, MERR FAMILY"/>
    <property type="match status" value="1"/>
</dbReference>
<dbReference type="InterPro" id="IPR009061">
    <property type="entry name" value="DNA-bd_dom_put_sf"/>
</dbReference>
<dbReference type="InterPro" id="IPR000551">
    <property type="entry name" value="MerR-type_HTH_dom"/>
</dbReference>
<dbReference type="PANTHER" id="PTHR30204">
    <property type="entry name" value="REDOX-CYCLING DRUG-SENSING TRANSCRIPTIONAL ACTIVATOR SOXR"/>
    <property type="match status" value="1"/>
</dbReference>
<dbReference type="Gene3D" id="1.10.1660.10">
    <property type="match status" value="1"/>
</dbReference>
<dbReference type="SUPFAM" id="SSF46955">
    <property type="entry name" value="Putative DNA-binding domain"/>
    <property type="match status" value="1"/>
</dbReference>
<keyword evidence="1" id="KW-0238">DNA-binding</keyword>
<sequence>MYNIGEVANMFQLTVSTLRYYDKIGLFTETIKRDPAGIRKFGDAQIETLTVIECLKKAGMQLEDIKRFLDWCKEGDQTIELRRELFYQRKKEVQEKMQELQNVMDFIDYKCWYYDTACAEHTEAKVKNIKPQEMPEEIRAKYERTHR</sequence>
<keyword evidence="2" id="KW-0175">Coiled coil</keyword>
<protein>
    <submittedName>
        <fullName evidence="4">MerR family transcriptional regulator</fullName>
    </submittedName>
</protein>
<dbReference type="CDD" id="cd01109">
    <property type="entry name" value="HTH_YyaN"/>
    <property type="match status" value="1"/>
</dbReference>
<comment type="caution">
    <text evidence="4">The sequence shown here is derived from an EMBL/GenBank/DDBJ whole genome shotgun (WGS) entry which is preliminary data.</text>
</comment>